<organism evidence="3 4">
    <name type="scientific">Spinacia oleracea</name>
    <name type="common">Spinach</name>
    <dbReference type="NCBI Taxonomy" id="3562"/>
    <lineage>
        <taxon>Eukaryota</taxon>
        <taxon>Viridiplantae</taxon>
        <taxon>Streptophyta</taxon>
        <taxon>Embryophyta</taxon>
        <taxon>Tracheophyta</taxon>
        <taxon>Spermatophyta</taxon>
        <taxon>Magnoliopsida</taxon>
        <taxon>eudicotyledons</taxon>
        <taxon>Gunneridae</taxon>
        <taxon>Pentapetalae</taxon>
        <taxon>Caryophyllales</taxon>
        <taxon>Chenopodiaceae</taxon>
        <taxon>Chenopodioideae</taxon>
        <taxon>Anserineae</taxon>
        <taxon>Spinacia</taxon>
    </lineage>
</organism>
<dbReference type="RefSeq" id="XP_021863972.2">
    <property type="nucleotide sequence ID" value="XM_022008280.2"/>
</dbReference>
<dbReference type="RefSeq" id="XP_056693457.1">
    <property type="nucleotide sequence ID" value="XM_056837479.1"/>
</dbReference>
<feature type="region of interest" description="Disordered" evidence="1">
    <location>
        <begin position="315"/>
        <end position="348"/>
    </location>
</feature>
<name>A0A9R0JB72_SPIOL</name>
<dbReference type="Gene3D" id="6.10.140.2220">
    <property type="match status" value="1"/>
</dbReference>
<gene>
    <name evidence="4 5 6" type="primary">LOC110802817</name>
</gene>
<dbReference type="GeneID" id="110802817"/>
<feature type="compositionally biased region" description="Acidic residues" evidence="1">
    <location>
        <begin position="318"/>
        <end position="348"/>
    </location>
</feature>
<dbReference type="RefSeq" id="XP_056693455.1">
    <property type="nucleotide sequence ID" value="XM_056837477.1"/>
</dbReference>
<evidence type="ECO:0000313" key="4">
    <source>
        <dbReference type="RefSeq" id="XP_021863972.2"/>
    </source>
</evidence>
<dbReference type="Gene3D" id="2.170.270.10">
    <property type="entry name" value="SET domain"/>
    <property type="match status" value="1"/>
</dbReference>
<evidence type="ECO:0000313" key="5">
    <source>
        <dbReference type="RefSeq" id="XP_056693455.1"/>
    </source>
</evidence>
<evidence type="ECO:0000256" key="1">
    <source>
        <dbReference type="SAM" id="MobiDB-lite"/>
    </source>
</evidence>
<dbReference type="PANTHER" id="PTHR47420">
    <property type="entry name" value="HISTONE-LYSINE N-METHYLTRANSFERASE ASHR2"/>
    <property type="match status" value="1"/>
</dbReference>
<dbReference type="PANTHER" id="PTHR47420:SF3">
    <property type="entry name" value="HISTONE-LYSINE N-METHYLTRANSFERASE ASHR2"/>
    <property type="match status" value="1"/>
</dbReference>
<dbReference type="KEGG" id="soe:110802817"/>
<dbReference type="CDD" id="cd20071">
    <property type="entry name" value="SET_SMYD"/>
    <property type="match status" value="1"/>
</dbReference>
<evidence type="ECO:0000313" key="3">
    <source>
        <dbReference type="Proteomes" id="UP000813463"/>
    </source>
</evidence>
<accession>A0A9R0JB72</accession>
<dbReference type="InterPro" id="IPR044238">
    <property type="entry name" value="ASHR2-like"/>
</dbReference>
<reference evidence="3" key="1">
    <citation type="journal article" date="2021" name="Nat. Commun.">
        <title>Genomic analyses provide insights into spinach domestication and the genetic basis of agronomic traits.</title>
        <authorList>
            <person name="Cai X."/>
            <person name="Sun X."/>
            <person name="Xu C."/>
            <person name="Sun H."/>
            <person name="Wang X."/>
            <person name="Ge C."/>
            <person name="Zhang Z."/>
            <person name="Wang Q."/>
            <person name="Fei Z."/>
            <person name="Jiao C."/>
            <person name="Wang Q."/>
        </authorList>
    </citation>
    <scope>NUCLEOTIDE SEQUENCE [LARGE SCALE GENOMIC DNA]</scope>
    <source>
        <strain evidence="3">cv. Varoflay</strain>
    </source>
</reference>
<feature type="domain" description="SET" evidence="2">
    <location>
        <begin position="12"/>
        <end position="281"/>
    </location>
</feature>
<sequence>MAVADNHAALSTVLRLVNIEGKGRGLVASQPLKGGQIILRDSPILTYSAFPLKRLQQQGICSSNSRYCAHCYKLLVTGSATSACPSCSHPDDAIFCSPRCQSVALGFTHTPWVCQSLSYLRNCSVLVNQQPEERQVQARYLVAAFNLAMVSPSSFQTLISLDGGGPHGGERDSDAAIFLHSIISSLPFPEGLSAPSLEITASLLSKDRCNAFGLMEPFSEHRERSVRAYAIYQNASLFNHDCLPNACRFDYVDGGNEGNTDMVIRMIHDVPEGREICLSYFPVNLSYPQRQKRLLDDYGFSCICDRCKIEANWSHEDGDGEDDTMEEEDEEMSPSDGENNEIEQEAEEEDDFPHAYFFMRFLCDKENCGGTLAPLSPSNNNSPNIMECNVCGSTKKEEL</sequence>
<keyword evidence="3" id="KW-1185">Reference proteome</keyword>
<dbReference type="InterPro" id="IPR046341">
    <property type="entry name" value="SET_dom_sf"/>
</dbReference>
<dbReference type="Proteomes" id="UP000813463">
    <property type="component" value="Chromosome 2"/>
</dbReference>
<dbReference type="SMART" id="SM00317">
    <property type="entry name" value="SET"/>
    <property type="match status" value="1"/>
</dbReference>
<evidence type="ECO:0000259" key="2">
    <source>
        <dbReference type="PROSITE" id="PS50280"/>
    </source>
</evidence>
<proteinExistence type="predicted"/>
<dbReference type="PROSITE" id="PS50280">
    <property type="entry name" value="SET"/>
    <property type="match status" value="1"/>
</dbReference>
<dbReference type="Pfam" id="PF00856">
    <property type="entry name" value="SET"/>
    <property type="match status" value="1"/>
</dbReference>
<evidence type="ECO:0000313" key="6">
    <source>
        <dbReference type="RefSeq" id="XP_056693457.1"/>
    </source>
</evidence>
<dbReference type="AlphaFoldDB" id="A0A9R0JB72"/>
<reference evidence="4 5" key="2">
    <citation type="submission" date="2025-05" db="UniProtKB">
        <authorList>
            <consortium name="RefSeq"/>
        </authorList>
    </citation>
    <scope>IDENTIFICATION</scope>
    <source>
        <tissue evidence="4 5">Leaf</tissue>
    </source>
</reference>
<dbReference type="SUPFAM" id="SSF82199">
    <property type="entry name" value="SET domain"/>
    <property type="match status" value="1"/>
</dbReference>
<dbReference type="InterPro" id="IPR001214">
    <property type="entry name" value="SET_dom"/>
</dbReference>
<protein>
    <submittedName>
        <fullName evidence="4 5">Histone-lysine N-methyltransferase ASHR2</fullName>
    </submittedName>
</protein>
<dbReference type="Gene3D" id="1.10.220.160">
    <property type="match status" value="1"/>
</dbReference>